<dbReference type="VEuPathDB" id="FungiDB:MELLADRAFT_108707"/>
<dbReference type="RefSeq" id="XP_007412635.1">
    <property type="nucleotide sequence ID" value="XM_007412573.1"/>
</dbReference>
<feature type="compositionally biased region" description="Low complexity" evidence="1">
    <location>
        <begin position="37"/>
        <end position="47"/>
    </location>
</feature>
<feature type="chain" id="PRO_5003315477" description="Secreted protein" evidence="2">
    <location>
        <begin position="26"/>
        <end position="379"/>
    </location>
</feature>
<gene>
    <name evidence="3" type="ORF">MELLADRAFT_108707</name>
</gene>
<evidence type="ECO:0000256" key="1">
    <source>
        <dbReference type="SAM" id="MobiDB-lite"/>
    </source>
</evidence>
<dbReference type="GeneID" id="18923546"/>
<sequence length="379" mass="41106">MHTSFLFNTLWPILVIQAGFHPTRAHQQLKRGMNPASGSSGQTTSVSHSSFSSNWRALIKEYIAVDLTSLPGLETYAEELKSNWASTSSFTGQTSMETTIKSTKLSGSCDSHGYMVVTATSLVTLSTLYTHLQILQTKCQEKGYTKTVSTIQSTKTQISKVMYTVVKLTSTSDINTCAVAPSKSPYCAPVQSNMDGLRSKFASIELSITQERVDISSKIEINSGTLYQDRPRTIGDVIELCREGHQVAQLGCQGVTTSIPAQGPSGIHFPFNSSSMKTSLKKFIPKGCQAIKSWVSNTTLSYQNGTIPSAQGSTANSTNATIPMPLPNIDAMSNGSPLPPKDQTSSACSQRYAYTDLMVPQQIDFVDVLLPMAIKNLLR</sequence>
<keyword evidence="2" id="KW-0732">Signal</keyword>
<dbReference type="OrthoDB" id="2505005at2759"/>
<evidence type="ECO:0008006" key="5">
    <source>
        <dbReference type="Google" id="ProtNLM"/>
    </source>
</evidence>
<reference evidence="4" key="1">
    <citation type="journal article" date="2011" name="Proc. Natl. Acad. Sci. U.S.A.">
        <title>Obligate biotrophy features unraveled by the genomic analysis of rust fungi.</title>
        <authorList>
            <person name="Duplessis S."/>
            <person name="Cuomo C.A."/>
            <person name="Lin Y.-C."/>
            <person name="Aerts A."/>
            <person name="Tisserant E."/>
            <person name="Veneault-Fourrey C."/>
            <person name="Joly D.L."/>
            <person name="Hacquard S."/>
            <person name="Amselem J."/>
            <person name="Cantarel B.L."/>
            <person name="Chiu R."/>
            <person name="Coutinho P.M."/>
            <person name="Feau N."/>
            <person name="Field M."/>
            <person name="Frey P."/>
            <person name="Gelhaye E."/>
            <person name="Goldberg J."/>
            <person name="Grabherr M.G."/>
            <person name="Kodira C.D."/>
            <person name="Kohler A."/>
            <person name="Kuees U."/>
            <person name="Lindquist E.A."/>
            <person name="Lucas S.M."/>
            <person name="Mago R."/>
            <person name="Mauceli E."/>
            <person name="Morin E."/>
            <person name="Murat C."/>
            <person name="Pangilinan J.L."/>
            <person name="Park R."/>
            <person name="Pearson M."/>
            <person name="Quesneville H."/>
            <person name="Rouhier N."/>
            <person name="Sakthikumar S."/>
            <person name="Salamov A.A."/>
            <person name="Schmutz J."/>
            <person name="Selles B."/>
            <person name="Shapiro H."/>
            <person name="Tanguay P."/>
            <person name="Tuskan G.A."/>
            <person name="Henrissat B."/>
            <person name="Van de Peer Y."/>
            <person name="Rouze P."/>
            <person name="Ellis J.G."/>
            <person name="Dodds P.N."/>
            <person name="Schein J.E."/>
            <person name="Zhong S."/>
            <person name="Hamelin R.C."/>
            <person name="Grigoriev I.V."/>
            <person name="Szabo L.J."/>
            <person name="Martin F."/>
        </authorList>
    </citation>
    <scope>NUCLEOTIDE SEQUENCE [LARGE SCALE GENOMIC DNA]</scope>
    <source>
        <strain evidence="4">98AG31 / pathotype 3-4-7</strain>
    </source>
</reference>
<evidence type="ECO:0000256" key="2">
    <source>
        <dbReference type="SAM" id="SignalP"/>
    </source>
</evidence>
<organism evidence="4">
    <name type="scientific">Melampsora larici-populina (strain 98AG31 / pathotype 3-4-7)</name>
    <name type="common">Poplar leaf rust fungus</name>
    <dbReference type="NCBI Taxonomy" id="747676"/>
    <lineage>
        <taxon>Eukaryota</taxon>
        <taxon>Fungi</taxon>
        <taxon>Dikarya</taxon>
        <taxon>Basidiomycota</taxon>
        <taxon>Pucciniomycotina</taxon>
        <taxon>Pucciniomycetes</taxon>
        <taxon>Pucciniales</taxon>
        <taxon>Melampsoraceae</taxon>
        <taxon>Melampsora</taxon>
    </lineage>
</organism>
<dbReference type="HOGENOM" id="CLU_729733_0_0_1"/>
<name>F4RTZ4_MELLP</name>
<dbReference type="Proteomes" id="UP000001072">
    <property type="component" value="Unassembled WGS sequence"/>
</dbReference>
<protein>
    <recommendedName>
        <fullName evidence="5">Secreted protein</fullName>
    </recommendedName>
</protein>
<dbReference type="EMBL" id="GL883120">
    <property type="protein sequence ID" value="EGG04174.1"/>
    <property type="molecule type" value="Genomic_DNA"/>
</dbReference>
<evidence type="ECO:0000313" key="4">
    <source>
        <dbReference type="Proteomes" id="UP000001072"/>
    </source>
</evidence>
<accession>F4RTZ4</accession>
<dbReference type="KEGG" id="mlr:MELLADRAFT_108707"/>
<feature type="signal peptide" evidence="2">
    <location>
        <begin position="1"/>
        <end position="25"/>
    </location>
</feature>
<evidence type="ECO:0000313" key="3">
    <source>
        <dbReference type="EMBL" id="EGG04174.1"/>
    </source>
</evidence>
<keyword evidence="4" id="KW-1185">Reference proteome</keyword>
<feature type="region of interest" description="Disordered" evidence="1">
    <location>
        <begin position="26"/>
        <end position="47"/>
    </location>
</feature>
<dbReference type="InParanoid" id="F4RTZ4"/>
<proteinExistence type="predicted"/>
<dbReference type="AlphaFoldDB" id="F4RTZ4"/>